<evidence type="ECO:0000256" key="1">
    <source>
        <dbReference type="ARBA" id="ARBA00023125"/>
    </source>
</evidence>
<dbReference type="SMART" id="SM00411">
    <property type="entry name" value="BHL"/>
    <property type="match status" value="1"/>
</dbReference>
<evidence type="ECO:0000256" key="2">
    <source>
        <dbReference type="RuleBase" id="RU003939"/>
    </source>
</evidence>
<reference evidence="3" key="1">
    <citation type="submission" date="2024-06" db="EMBL/GenBank/DDBJ databases">
        <authorList>
            <person name="Melgar S."/>
            <person name="Ryabinky S."/>
            <person name="Merugu K."/>
            <person name="Desisa B."/>
            <person name="Truong H."/>
            <person name="Jamal R."/>
            <person name="Sandhu A."/>
            <person name="Johnson A."/>
        </authorList>
    </citation>
    <scope>NUCLEOTIDE SEQUENCE</scope>
</reference>
<dbReference type="InterPro" id="IPR010992">
    <property type="entry name" value="IHF-like_DNA-bd_dom_sf"/>
</dbReference>
<dbReference type="PRINTS" id="PR01727">
    <property type="entry name" value="DNABINDINGHU"/>
</dbReference>
<evidence type="ECO:0000313" key="3">
    <source>
        <dbReference type="EMBL" id="XCN27967.1"/>
    </source>
</evidence>
<organism evidence="3">
    <name type="scientific">Serratia phage Kevin</name>
    <dbReference type="NCBI Taxonomy" id="3161161"/>
    <lineage>
        <taxon>Viruses</taxon>
        <taxon>Duplodnaviria</taxon>
        <taxon>Heunggongvirae</taxon>
        <taxon>Uroviricota</taxon>
        <taxon>Caudoviricetes</taxon>
        <taxon>Pantevenvirales</taxon>
        <taxon>Ackermannviridae</taxon>
        <taxon>Miltonvirus</taxon>
    </lineage>
</organism>
<dbReference type="PANTHER" id="PTHR33175:SF3">
    <property type="entry name" value="DNA-BINDING PROTEIN HU-BETA"/>
    <property type="match status" value="1"/>
</dbReference>
<sequence>MSRAKLVDQIAADNGISKTAADAVVRQFLAGVTSVLKTGEKVQLTGWGTFESKRTEARTGRNPQTGAAITIEAKNKVSFKPGESLKAAVNE</sequence>
<protein>
    <submittedName>
        <fullName evidence="3">DNA-binding protein</fullName>
    </submittedName>
</protein>
<name>A0AAU8KYW0_9CAUD</name>
<comment type="similarity">
    <text evidence="2">Belongs to the bacterial histone-like protein family.</text>
</comment>
<dbReference type="GO" id="GO:0003677">
    <property type="term" value="F:DNA binding"/>
    <property type="evidence" value="ECO:0007669"/>
    <property type="project" value="UniProtKB-KW"/>
</dbReference>
<dbReference type="Pfam" id="PF00216">
    <property type="entry name" value="Bac_DNA_binding"/>
    <property type="match status" value="1"/>
</dbReference>
<dbReference type="Gene3D" id="4.10.520.10">
    <property type="entry name" value="IHF-like DNA-binding proteins"/>
    <property type="match status" value="1"/>
</dbReference>
<accession>A0AAU8KYW0</accession>
<dbReference type="PANTHER" id="PTHR33175">
    <property type="entry name" value="DNA-BINDING PROTEIN HU"/>
    <property type="match status" value="1"/>
</dbReference>
<keyword evidence="1 3" id="KW-0238">DNA-binding</keyword>
<dbReference type="InterPro" id="IPR000119">
    <property type="entry name" value="Hist_DNA-bd"/>
</dbReference>
<proteinExistence type="inferred from homology"/>
<dbReference type="GO" id="GO:0030527">
    <property type="term" value="F:structural constituent of chromatin"/>
    <property type="evidence" value="ECO:0007669"/>
    <property type="project" value="InterPro"/>
</dbReference>
<dbReference type="EMBL" id="PP869623">
    <property type="protein sequence ID" value="XCN27967.1"/>
    <property type="molecule type" value="Genomic_DNA"/>
</dbReference>
<dbReference type="CDD" id="cd13831">
    <property type="entry name" value="HU"/>
    <property type="match status" value="1"/>
</dbReference>
<dbReference type="SUPFAM" id="SSF47729">
    <property type="entry name" value="IHF-like DNA-binding proteins"/>
    <property type="match status" value="1"/>
</dbReference>